<sequence>MATIRYERRIKASPDTVWGIVREPASIPEWFPGITSCDMEGKLRTIHLANGLSMPENIIVSDDIARRFAYSIVSPLYRSHLGTIDVIEIGPQDSLCVYSTTAEPDVLALVIGGGTYAALDEIQRIAEEREGK</sequence>
<dbReference type="Pfam" id="PF10604">
    <property type="entry name" value="Polyketide_cyc2"/>
    <property type="match status" value="1"/>
</dbReference>
<dbReference type="EMBL" id="CAFAAB010000009">
    <property type="protein sequence ID" value="CAB4775410.1"/>
    <property type="molecule type" value="Genomic_DNA"/>
</dbReference>
<protein>
    <submittedName>
        <fullName evidence="1">Unannotated protein</fullName>
    </submittedName>
</protein>
<name>A0A6J6VTG0_9ZZZZ</name>
<dbReference type="AlphaFoldDB" id="A0A6J6VTG0"/>
<dbReference type="CDD" id="cd07821">
    <property type="entry name" value="PYR_PYL_RCAR_like"/>
    <property type="match status" value="1"/>
</dbReference>
<proteinExistence type="predicted"/>
<dbReference type="Gene3D" id="3.30.530.20">
    <property type="match status" value="1"/>
</dbReference>
<reference evidence="1" key="1">
    <citation type="submission" date="2020-05" db="EMBL/GenBank/DDBJ databases">
        <authorList>
            <person name="Chiriac C."/>
            <person name="Salcher M."/>
            <person name="Ghai R."/>
            <person name="Kavagutti S V."/>
        </authorList>
    </citation>
    <scope>NUCLEOTIDE SEQUENCE</scope>
</reference>
<dbReference type="InterPro" id="IPR019587">
    <property type="entry name" value="Polyketide_cyclase/dehydratase"/>
</dbReference>
<dbReference type="SUPFAM" id="SSF55961">
    <property type="entry name" value="Bet v1-like"/>
    <property type="match status" value="1"/>
</dbReference>
<accession>A0A6J6VTG0</accession>
<gene>
    <name evidence="1" type="ORF">UFOPK2958_00161</name>
</gene>
<evidence type="ECO:0000313" key="1">
    <source>
        <dbReference type="EMBL" id="CAB4775410.1"/>
    </source>
</evidence>
<organism evidence="1">
    <name type="scientific">freshwater metagenome</name>
    <dbReference type="NCBI Taxonomy" id="449393"/>
    <lineage>
        <taxon>unclassified sequences</taxon>
        <taxon>metagenomes</taxon>
        <taxon>ecological metagenomes</taxon>
    </lineage>
</organism>
<dbReference type="InterPro" id="IPR023393">
    <property type="entry name" value="START-like_dom_sf"/>
</dbReference>